<name>X1KN30_9ZZZZ</name>
<gene>
    <name evidence="4" type="ORF">S06H3_06221</name>
</gene>
<evidence type="ECO:0000256" key="2">
    <source>
        <dbReference type="ARBA" id="ARBA00023014"/>
    </source>
</evidence>
<proteinExistence type="predicted"/>
<dbReference type="InterPro" id="IPR050612">
    <property type="entry name" value="Prok_Mopterin_Oxidored"/>
</dbReference>
<dbReference type="Gene3D" id="2.40.40.20">
    <property type="match status" value="1"/>
</dbReference>
<dbReference type="AlphaFoldDB" id="X1KN30"/>
<dbReference type="EMBL" id="BARV01002399">
    <property type="protein sequence ID" value="GAH91544.1"/>
    <property type="molecule type" value="Genomic_DNA"/>
</dbReference>
<sequence length="85" mass="9946">MNFNSFYYEPTENKYSSPELYAKYPLILISAHALNKMNSQFSSREISQEKPFIWINPGDAENRRINDGEKVKVYNERGNLILKAI</sequence>
<feature type="domain" description="Molybdopterin dinucleotide-binding" evidence="3">
    <location>
        <begin position="26"/>
        <end position="84"/>
    </location>
</feature>
<dbReference type="PANTHER" id="PTHR43742:SF6">
    <property type="entry name" value="OXIDOREDUCTASE YYAE-RELATED"/>
    <property type="match status" value="1"/>
</dbReference>
<feature type="non-terminal residue" evidence="4">
    <location>
        <position position="85"/>
    </location>
</feature>
<dbReference type="GO" id="GO:0043546">
    <property type="term" value="F:molybdopterin cofactor binding"/>
    <property type="evidence" value="ECO:0007669"/>
    <property type="project" value="InterPro"/>
</dbReference>
<dbReference type="Pfam" id="PF01568">
    <property type="entry name" value="Molydop_binding"/>
    <property type="match status" value="1"/>
</dbReference>
<accession>X1KN30</accession>
<dbReference type="GO" id="GO:0016491">
    <property type="term" value="F:oxidoreductase activity"/>
    <property type="evidence" value="ECO:0007669"/>
    <property type="project" value="InterPro"/>
</dbReference>
<dbReference type="InterPro" id="IPR009010">
    <property type="entry name" value="Asp_de-COase-like_dom_sf"/>
</dbReference>
<dbReference type="GO" id="GO:0051536">
    <property type="term" value="F:iron-sulfur cluster binding"/>
    <property type="evidence" value="ECO:0007669"/>
    <property type="project" value="UniProtKB-KW"/>
</dbReference>
<keyword evidence="1" id="KW-0408">Iron</keyword>
<protein>
    <recommendedName>
        <fullName evidence="3">Molybdopterin dinucleotide-binding domain-containing protein</fullName>
    </recommendedName>
</protein>
<keyword evidence="2" id="KW-0479">Metal-binding</keyword>
<dbReference type="SUPFAM" id="SSF50692">
    <property type="entry name" value="ADC-like"/>
    <property type="match status" value="1"/>
</dbReference>
<evidence type="ECO:0000313" key="4">
    <source>
        <dbReference type="EMBL" id="GAH91544.1"/>
    </source>
</evidence>
<organism evidence="4">
    <name type="scientific">marine sediment metagenome</name>
    <dbReference type="NCBI Taxonomy" id="412755"/>
    <lineage>
        <taxon>unclassified sequences</taxon>
        <taxon>metagenomes</taxon>
        <taxon>ecological metagenomes</taxon>
    </lineage>
</organism>
<evidence type="ECO:0000259" key="3">
    <source>
        <dbReference type="Pfam" id="PF01568"/>
    </source>
</evidence>
<evidence type="ECO:0000256" key="1">
    <source>
        <dbReference type="ARBA" id="ARBA00023004"/>
    </source>
</evidence>
<keyword evidence="2" id="KW-0411">Iron-sulfur</keyword>
<dbReference type="InterPro" id="IPR006657">
    <property type="entry name" value="MoPterin_dinucl-bd_dom"/>
</dbReference>
<dbReference type="PANTHER" id="PTHR43742">
    <property type="entry name" value="TRIMETHYLAMINE-N-OXIDE REDUCTASE"/>
    <property type="match status" value="1"/>
</dbReference>
<reference evidence="4" key="1">
    <citation type="journal article" date="2014" name="Front. Microbiol.">
        <title>High frequency of phylogenetically diverse reductive dehalogenase-homologous genes in deep subseafloor sedimentary metagenomes.</title>
        <authorList>
            <person name="Kawai M."/>
            <person name="Futagami T."/>
            <person name="Toyoda A."/>
            <person name="Takaki Y."/>
            <person name="Nishi S."/>
            <person name="Hori S."/>
            <person name="Arai W."/>
            <person name="Tsubouchi T."/>
            <person name="Morono Y."/>
            <person name="Uchiyama I."/>
            <person name="Ito T."/>
            <person name="Fujiyama A."/>
            <person name="Inagaki F."/>
            <person name="Takami H."/>
        </authorList>
    </citation>
    <scope>NUCLEOTIDE SEQUENCE</scope>
    <source>
        <strain evidence="4">Expedition CK06-06</strain>
    </source>
</reference>
<comment type="caution">
    <text evidence="4">The sequence shown here is derived from an EMBL/GenBank/DDBJ whole genome shotgun (WGS) entry which is preliminary data.</text>
</comment>